<feature type="transmembrane region" description="Helical" evidence="10">
    <location>
        <begin position="207"/>
        <end position="231"/>
    </location>
</feature>
<evidence type="ECO:0000256" key="9">
    <source>
        <dbReference type="ARBA" id="ARBA00023224"/>
    </source>
</evidence>
<keyword evidence="8 10" id="KW-0675">Receptor</keyword>
<evidence type="ECO:0000256" key="4">
    <source>
        <dbReference type="ARBA" id="ARBA00022692"/>
    </source>
</evidence>
<name>A0ABN7AXL3_9HEMI</name>
<keyword evidence="6 10" id="KW-1133">Transmembrane helix</keyword>
<proteinExistence type="inferred from homology"/>
<feature type="transmembrane region" description="Helical" evidence="10">
    <location>
        <begin position="144"/>
        <end position="162"/>
    </location>
</feature>
<evidence type="ECO:0000256" key="10">
    <source>
        <dbReference type="RuleBase" id="RU351113"/>
    </source>
</evidence>
<keyword evidence="4 10" id="KW-0812">Transmembrane</keyword>
<evidence type="ECO:0000256" key="6">
    <source>
        <dbReference type="ARBA" id="ARBA00022989"/>
    </source>
</evidence>
<keyword evidence="5 10" id="KW-0552">Olfaction</keyword>
<reference evidence="11 12" key="1">
    <citation type="submission" date="2023-09" db="EMBL/GenBank/DDBJ databases">
        <title>Nesidiocoris tenuis whole genome shotgun sequence.</title>
        <authorList>
            <person name="Shibata T."/>
            <person name="Shimoda M."/>
            <person name="Kobayashi T."/>
            <person name="Uehara T."/>
        </authorList>
    </citation>
    <scope>NUCLEOTIDE SEQUENCE [LARGE SCALE GENOMIC DNA]</scope>
    <source>
        <strain evidence="11 12">Japan</strain>
    </source>
</reference>
<keyword evidence="2" id="KW-1003">Cell membrane</keyword>
<dbReference type="Pfam" id="PF02949">
    <property type="entry name" value="7tm_6"/>
    <property type="match status" value="1"/>
</dbReference>
<sequence>MTIKKVVKQEEILDGLKLGLDMFPMSVFWETCDYFHTNGQRHWVMMVYIVFLHAVGFTFCLFGFAAVFVVDMDIQRGTAAIMNPICGLQTVFKCWSFSYSTAEYIGLFKFLRKDFLSCVPKSKEKAAEEITKRNVDATNSFVKYAMRWNMLTLFMISTMPFLRSQYVRESLRIGEGPIYPNKICENEYPFDWNSSPVYEIVFVYEQIAVILAVVTSGVYQAILLYLVMAIVTHLEVLGHVVNTLKVSDYMNVKGSKPTPEAKAKAYQQLIECIKDHQKLVQAGDDLAERYNTFLTFHLGSAIIVVIIATFNFSAADSGVDKVKFMTMCVYGLLEVALYCYCGQLLENASEDLYKRVYNCEWEDFDPDFRKCAQLMMIRSNKPLCLLAGRLYRVNLETLGRIQQLVYSALSVLTGAGS</sequence>
<feature type="transmembrane region" description="Helical" evidence="10">
    <location>
        <begin position="293"/>
        <end position="312"/>
    </location>
</feature>
<dbReference type="Proteomes" id="UP001307889">
    <property type="component" value="Chromosome 7"/>
</dbReference>
<dbReference type="PANTHER" id="PTHR21137">
    <property type="entry name" value="ODORANT RECEPTOR"/>
    <property type="match status" value="1"/>
</dbReference>
<keyword evidence="9 10" id="KW-0807">Transducer</keyword>
<protein>
    <recommendedName>
        <fullName evidence="10">Odorant receptor</fullName>
    </recommendedName>
</protein>
<evidence type="ECO:0000256" key="3">
    <source>
        <dbReference type="ARBA" id="ARBA00022606"/>
    </source>
</evidence>
<evidence type="ECO:0000256" key="7">
    <source>
        <dbReference type="ARBA" id="ARBA00023136"/>
    </source>
</evidence>
<feature type="transmembrane region" description="Helical" evidence="10">
    <location>
        <begin position="46"/>
        <end position="70"/>
    </location>
</feature>
<evidence type="ECO:0000256" key="2">
    <source>
        <dbReference type="ARBA" id="ARBA00022475"/>
    </source>
</evidence>
<evidence type="ECO:0000256" key="8">
    <source>
        <dbReference type="ARBA" id="ARBA00023170"/>
    </source>
</evidence>
<keyword evidence="7 10" id="KW-0472">Membrane</keyword>
<organism evidence="11 12">
    <name type="scientific">Nesidiocoris tenuis</name>
    <dbReference type="NCBI Taxonomy" id="355587"/>
    <lineage>
        <taxon>Eukaryota</taxon>
        <taxon>Metazoa</taxon>
        <taxon>Ecdysozoa</taxon>
        <taxon>Arthropoda</taxon>
        <taxon>Hexapoda</taxon>
        <taxon>Insecta</taxon>
        <taxon>Pterygota</taxon>
        <taxon>Neoptera</taxon>
        <taxon>Paraneoptera</taxon>
        <taxon>Hemiptera</taxon>
        <taxon>Heteroptera</taxon>
        <taxon>Panheteroptera</taxon>
        <taxon>Cimicomorpha</taxon>
        <taxon>Miridae</taxon>
        <taxon>Dicyphina</taxon>
        <taxon>Nesidiocoris</taxon>
    </lineage>
</organism>
<dbReference type="EMBL" id="AP028915">
    <property type="protein sequence ID" value="BES96897.1"/>
    <property type="molecule type" value="Genomic_DNA"/>
</dbReference>
<comment type="caution">
    <text evidence="10">Lacks conserved residue(s) required for the propagation of feature annotation.</text>
</comment>
<evidence type="ECO:0000313" key="12">
    <source>
        <dbReference type="Proteomes" id="UP001307889"/>
    </source>
</evidence>
<dbReference type="InterPro" id="IPR004117">
    <property type="entry name" value="7tm6_olfct_rcpt"/>
</dbReference>
<keyword evidence="3 10" id="KW-0716">Sensory transduction</keyword>
<evidence type="ECO:0000256" key="5">
    <source>
        <dbReference type="ARBA" id="ARBA00022725"/>
    </source>
</evidence>
<accession>A0ABN7AXL3</accession>
<comment type="subcellular location">
    <subcellularLocation>
        <location evidence="1 10">Cell membrane</location>
        <topology evidence="1 10">Multi-pass membrane protein</topology>
    </subcellularLocation>
</comment>
<dbReference type="PANTHER" id="PTHR21137:SF35">
    <property type="entry name" value="ODORANT RECEPTOR 19A-RELATED"/>
    <property type="match status" value="1"/>
</dbReference>
<evidence type="ECO:0000256" key="1">
    <source>
        <dbReference type="ARBA" id="ARBA00004651"/>
    </source>
</evidence>
<gene>
    <name evidence="11" type="ORF">NTJ_09710</name>
</gene>
<keyword evidence="12" id="KW-1185">Reference proteome</keyword>
<comment type="similarity">
    <text evidence="10">Belongs to the insect chemoreceptor superfamily. Heteromeric odorant receptor channel (TC 1.A.69) family.</text>
</comment>
<evidence type="ECO:0000313" key="11">
    <source>
        <dbReference type="EMBL" id="BES96897.1"/>
    </source>
</evidence>